<dbReference type="Proteomes" id="UP001162060">
    <property type="component" value="Unassembled WGS sequence"/>
</dbReference>
<sequence>MELLEDVYVNELIDAFDAPEAEHAAPSTELSGAHRKHRSACVRQSTSSSAQELCTEQHTTLTTLYPAFDTSRTLETPPGAPVRAARASAVAHEQQKTMRSQEFNVPLCSQLSRGETLMTDSELQRERQQMEREMRVYQARFDHVAKALAGGTSHQIQARKQREEEQSERRAKRVEAVETRLLHQLECLGGREQRRTRVWHRRQHRASRSSSPGTAESHKEHEESTAKESKKLELRWES</sequence>
<feature type="compositionally biased region" description="Basic and acidic residues" evidence="1">
    <location>
        <begin position="216"/>
        <end position="238"/>
    </location>
</feature>
<feature type="region of interest" description="Disordered" evidence="1">
    <location>
        <begin position="196"/>
        <end position="238"/>
    </location>
</feature>
<accession>A0AAV1UTT0</accession>
<evidence type="ECO:0000256" key="1">
    <source>
        <dbReference type="SAM" id="MobiDB-lite"/>
    </source>
</evidence>
<evidence type="ECO:0000313" key="3">
    <source>
        <dbReference type="Proteomes" id="UP001162060"/>
    </source>
</evidence>
<evidence type="ECO:0000313" key="2">
    <source>
        <dbReference type="EMBL" id="CAK7937930.1"/>
    </source>
</evidence>
<feature type="compositionally biased region" description="Basic and acidic residues" evidence="1">
    <location>
        <begin position="160"/>
        <end position="172"/>
    </location>
</feature>
<gene>
    <name evidence="2" type="ORF">PM001_LOCUS23080</name>
</gene>
<feature type="compositionally biased region" description="Basic residues" evidence="1">
    <location>
        <begin position="196"/>
        <end position="207"/>
    </location>
</feature>
<feature type="region of interest" description="Disordered" evidence="1">
    <location>
        <begin position="149"/>
        <end position="172"/>
    </location>
</feature>
<name>A0AAV1UTT0_9STRA</name>
<dbReference type="EMBL" id="CAKLBY020000228">
    <property type="protein sequence ID" value="CAK7937930.1"/>
    <property type="molecule type" value="Genomic_DNA"/>
</dbReference>
<reference evidence="2" key="1">
    <citation type="submission" date="2024-01" db="EMBL/GenBank/DDBJ databases">
        <authorList>
            <person name="Webb A."/>
        </authorList>
    </citation>
    <scope>NUCLEOTIDE SEQUENCE</scope>
    <source>
        <strain evidence="2">Pm1</strain>
    </source>
</reference>
<organism evidence="2 3">
    <name type="scientific">Peronospora matthiolae</name>
    <dbReference type="NCBI Taxonomy" id="2874970"/>
    <lineage>
        <taxon>Eukaryota</taxon>
        <taxon>Sar</taxon>
        <taxon>Stramenopiles</taxon>
        <taxon>Oomycota</taxon>
        <taxon>Peronosporomycetes</taxon>
        <taxon>Peronosporales</taxon>
        <taxon>Peronosporaceae</taxon>
        <taxon>Peronospora</taxon>
    </lineage>
</organism>
<dbReference type="AlphaFoldDB" id="A0AAV1UTT0"/>
<proteinExistence type="predicted"/>
<protein>
    <submittedName>
        <fullName evidence="2">Uncharacterized protein</fullName>
    </submittedName>
</protein>
<comment type="caution">
    <text evidence="2">The sequence shown here is derived from an EMBL/GenBank/DDBJ whole genome shotgun (WGS) entry which is preliminary data.</text>
</comment>